<dbReference type="GO" id="GO:0061630">
    <property type="term" value="F:ubiquitin protein ligase activity"/>
    <property type="evidence" value="ECO:0000318"/>
    <property type="project" value="GO_Central"/>
</dbReference>
<evidence type="ECO:0000256" key="2">
    <source>
        <dbReference type="SAM" id="Phobius"/>
    </source>
</evidence>
<protein>
    <submittedName>
        <fullName evidence="4">E3 ubiquitin-protein ligase TRIM39-like</fullName>
    </submittedName>
</protein>
<dbReference type="eggNOG" id="KOG2177">
    <property type="taxonomic scope" value="Eukaryota"/>
</dbReference>
<dbReference type="SMART" id="SM00449">
    <property type="entry name" value="SPRY"/>
    <property type="match status" value="1"/>
</dbReference>
<dbReference type="GO" id="GO:0045087">
    <property type="term" value="P:innate immune response"/>
    <property type="evidence" value="ECO:0000318"/>
    <property type="project" value="GO_Central"/>
</dbReference>
<evidence type="ECO:0000256" key="1">
    <source>
        <dbReference type="SAM" id="MobiDB-lite"/>
    </source>
</evidence>
<dbReference type="SUPFAM" id="SSF49899">
    <property type="entry name" value="Concanavalin A-like lectins/glucanases"/>
    <property type="match status" value="1"/>
</dbReference>
<feature type="transmembrane region" description="Helical" evidence="2">
    <location>
        <begin position="26"/>
        <end position="52"/>
    </location>
</feature>
<keyword evidence="2" id="KW-0812">Transmembrane</keyword>
<dbReference type="SMART" id="SM00589">
    <property type="entry name" value="PRY"/>
    <property type="match status" value="1"/>
</dbReference>
<dbReference type="InterPro" id="IPR013320">
    <property type="entry name" value="ConA-like_dom_sf"/>
</dbReference>
<dbReference type="Gene3D" id="2.60.120.920">
    <property type="match status" value="1"/>
</dbReference>
<dbReference type="CDD" id="cd13733">
    <property type="entry name" value="SPRY_PRY_C-I_1"/>
    <property type="match status" value="1"/>
</dbReference>
<reference evidence="5" key="1">
    <citation type="submission" date="2011-12" db="EMBL/GenBank/DDBJ databases">
        <title>The Draft Genome of Lepisosteus oculatus.</title>
        <authorList>
            <consortium name="The Broad Institute Genome Assembly &amp; Analysis Group"/>
            <consortium name="Computational R&amp;D Group"/>
            <consortium name="and Sequencing Platform"/>
            <person name="Di Palma F."/>
            <person name="Alfoldi J."/>
            <person name="Johnson J."/>
            <person name="Berlin A."/>
            <person name="Gnerre S."/>
            <person name="Jaffe D."/>
            <person name="MacCallum I."/>
            <person name="Young S."/>
            <person name="Walker B.J."/>
            <person name="Lander E.S."/>
            <person name="Lindblad-Toh K."/>
        </authorList>
    </citation>
    <scope>NUCLEOTIDE SEQUENCE [LARGE SCALE GENOMIC DNA]</scope>
</reference>
<feature type="compositionally biased region" description="Basic and acidic residues" evidence="1">
    <location>
        <begin position="1"/>
        <end position="18"/>
    </location>
</feature>
<dbReference type="PANTHER" id="PTHR24103">
    <property type="entry name" value="E3 UBIQUITIN-PROTEIN LIGASE TRIM"/>
    <property type="match status" value="1"/>
</dbReference>
<dbReference type="InterPro" id="IPR003877">
    <property type="entry name" value="SPRY_dom"/>
</dbReference>
<dbReference type="Proteomes" id="UP000018468">
    <property type="component" value="Linkage group LG5"/>
</dbReference>
<accession>W5M1U1</accession>
<dbReference type="Bgee" id="ENSLOCG00000002030">
    <property type="expression patterns" value="Expressed in bone element and 11 other cell types or tissues"/>
</dbReference>
<dbReference type="STRING" id="7918.ENSLOCP00000002349"/>
<dbReference type="Pfam" id="PF13765">
    <property type="entry name" value="PRY"/>
    <property type="match status" value="1"/>
</dbReference>
<dbReference type="Pfam" id="PF00622">
    <property type="entry name" value="SPRY"/>
    <property type="match status" value="1"/>
</dbReference>
<sequence length="309" mass="34800">MSDFSETHALKSRTEPSKRSGGTGPCCAVCAVVFACLWILTVVAGLTIYFFYLAPEKELQRTEHNKQKENVTWLLTELMSRLDEKEYVKQLAQNSLSRQLYSRVISVYSASLGVEGKVPKPVWDWIQEAAADITLDPETANPWLSLSKDKKRISMGKSYQTALSAGPKRFAILVCVLGREGFTSGRHYWEVEVGEKTAWDIGVAKESIERKNNSIISPNRGYWSIQLRKNNVYKALSSPSTVLPLSLKLQKVGVYVDYEDGLVSFFNVKERCHLYTFTANFNERLYPYFSPSTLDNGQNSAPLIISPVS</sequence>
<reference evidence="4" key="3">
    <citation type="submission" date="2025-09" db="UniProtKB">
        <authorList>
            <consortium name="Ensembl"/>
        </authorList>
    </citation>
    <scope>IDENTIFICATION</scope>
</reference>
<dbReference type="GO" id="GO:0005737">
    <property type="term" value="C:cytoplasm"/>
    <property type="evidence" value="ECO:0000318"/>
    <property type="project" value="GO_Central"/>
</dbReference>
<dbReference type="InterPro" id="IPR050143">
    <property type="entry name" value="TRIM/RBCC"/>
</dbReference>
<evidence type="ECO:0000313" key="5">
    <source>
        <dbReference type="Proteomes" id="UP000018468"/>
    </source>
</evidence>
<dbReference type="Ensembl" id="ENSLOCT00000002354.1">
    <property type="protein sequence ID" value="ENSLOCP00000002349.1"/>
    <property type="gene ID" value="ENSLOCG00000002030.1"/>
</dbReference>
<dbReference type="InterPro" id="IPR043136">
    <property type="entry name" value="B30.2/SPRY_sf"/>
</dbReference>
<dbReference type="InterPro" id="IPR003879">
    <property type="entry name" value="Butyrophylin_SPRY"/>
</dbReference>
<dbReference type="OrthoDB" id="6105938at2759"/>
<dbReference type="PROSITE" id="PS50188">
    <property type="entry name" value="B302_SPRY"/>
    <property type="match status" value="1"/>
</dbReference>
<dbReference type="FunFam" id="2.60.120.920:FF:000004">
    <property type="entry name" value="Butyrophilin subfamily 1 member A1"/>
    <property type="match status" value="1"/>
</dbReference>
<dbReference type="GeneTree" id="ENSGT01040000240385"/>
<keyword evidence="2" id="KW-0472">Membrane</keyword>
<dbReference type="PRINTS" id="PR01407">
    <property type="entry name" value="BUTYPHLNCDUF"/>
</dbReference>
<dbReference type="HOGENOM" id="CLU_013137_22_1_1"/>
<dbReference type="InterPro" id="IPR006574">
    <property type="entry name" value="PRY"/>
</dbReference>
<dbReference type="EMBL" id="AHAT01035093">
    <property type="status" value="NOT_ANNOTATED_CDS"/>
    <property type="molecule type" value="Genomic_DNA"/>
</dbReference>
<feature type="domain" description="B30.2/SPRY" evidence="3">
    <location>
        <begin position="113"/>
        <end position="309"/>
    </location>
</feature>
<organism evidence="4 5">
    <name type="scientific">Lepisosteus oculatus</name>
    <name type="common">Spotted gar</name>
    <dbReference type="NCBI Taxonomy" id="7918"/>
    <lineage>
        <taxon>Eukaryota</taxon>
        <taxon>Metazoa</taxon>
        <taxon>Chordata</taxon>
        <taxon>Craniata</taxon>
        <taxon>Vertebrata</taxon>
        <taxon>Euteleostomi</taxon>
        <taxon>Actinopterygii</taxon>
        <taxon>Neopterygii</taxon>
        <taxon>Holostei</taxon>
        <taxon>Semionotiformes</taxon>
        <taxon>Lepisosteidae</taxon>
        <taxon>Lepisosteus</taxon>
    </lineage>
</organism>
<dbReference type="OMA" id="HINTDPP"/>
<dbReference type="GeneID" id="102692942"/>
<dbReference type="AlphaFoldDB" id="W5M1U1"/>
<proteinExistence type="predicted"/>
<keyword evidence="5" id="KW-1185">Reference proteome</keyword>
<name>W5M1U1_LEPOC</name>
<evidence type="ECO:0000259" key="3">
    <source>
        <dbReference type="PROSITE" id="PS50188"/>
    </source>
</evidence>
<dbReference type="InParanoid" id="W5M1U1"/>
<dbReference type="InterPro" id="IPR001870">
    <property type="entry name" value="B30.2/SPRY"/>
</dbReference>
<feature type="region of interest" description="Disordered" evidence="1">
    <location>
        <begin position="1"/>
        <end position="23"/>
    </location>
</feature>
<keyword evidence="2" id="KW-1133">Transmembrane helix</keyword>
<evidence type="ECO:0000313" key="4">
    <source>
        <dbReference type="Ensembl" id="ENSLOCP00000002349.1"/>
    </source>
</evidence>
<reference evidence="4" key="2">
    <citation type="submission" date="2025-08" db="UniProtKB">
        <authorList>
            <consortium name="Ensembl"/>
        </authorList>
    </citation>
    <scope>IDENTIFICATION</scope>
</reference>
<dbReference type="KEGG" id="loc:102692942"/>